<feature type="transmembrane region" description="Helical" evidence="1">
    <location>
        <begin position="231"/>
        <end position="249"/>
    </location>
</feature>
<proteinExistence type="predicted"/>
<sequence>MLLGGHLSFSVYIVVLLYWRGDAWDWRATFVSFFVFEVLFAICFGLIFHVLRAYCRAVETLQQQLCWFTLDSAYSSCCETDHPSGLCDRDVILQCISFWFGSTRRFEDYVRSDVRLLLTKQLANEAVSYRRVLQFTTPVLWWFVDMAGLHTLNHSMFSWFIISLTYWLAMAPGGMKIALQLSYLVRRRCSRMCLDICVSVGLAATICLVSYGVWIFEMFFTRYLRTQMDELAAGFVTFGCFGMVTTLMWQC</sequence>
<feature type="transmembrane region" description="Helical" evidence="1">
    <location>
        <begin position="156"/>
        <end position="175"/>
    </location>
</feature>
<evidence type="ECO:0000256" key="1">
    <source>
        <dbReference type="SAM" id="Phobius"/>
    </source>
</evidence>
<keyword evidence="1" id="KW-0472">Membrane</keyword>
<reference evidence="2 3" key="1">
    <citation type="submission" date="2024-02" db="EMBL/GenBank/DDBJ databases">
        <authorList>
            <person name="Chen Y."/>
            <person name="Shah S."/>
            <person name="Dougan E. K."/>
            <person name="Thang M."/>
            <person name="Chan C."/>
        </authorList>
    </citation>
    <scope>NUCLEOTIDE SEQUENCE [LARGE SCALE GENOMIC DNA]</scope>
</reference>
<feature type="transmembrane region" description="Helical" evidence="1">
    <location>
        <begin position="28"/>
        <end position="51"/>
    </location>
</feature>
<keyword evidence="3" id="KW-1185">Reference proteome</keyword>
<organism evidence="2 3">
    <name type="scientific">Durusdinium trenchii</name>
    <dbReference type="NCBI Taxonomy" id="1381693"/>
    <lineage>
        <taxon>Eukaryota</taxon>
        <taxon>Sar</taxon>
        <taxon>Alveolata</taxon>
        <taxon>Dinophyceae</taxon>
        <taxon>Suessiales</taxon>
        <taxon>Symbiodiniaceae</taxon>
        <taxon>Durusdinium</taxon>
    </lineage>
</organism>
<evidence type="ECO:0000313" key="3">
    <source>
        <dbReference type="Proteomes" id="UP001642484"/>
    </source>
</evidence>
<protein>
    <submittedName>
        <fullName evidence="2">Uncharacterized protein</fullName>
    </submittedName>
</protein>
<feature type="transmembrane region" description="Helical" evidence="1">
    <location>
        <begin position="196"/>
        <end position="216"/>
    </location>
</feature>
<keyword evidence="1" id="KW-0812">Transmembrane</keyword>
<feature type="transmembrane region" description="Helical" evidence="1">
    <location>
        <begin position="132"/>
        <end position="150"/>
    </location>
</feature>
<dbReference type="EMBL" id="CAXAMN010019890">
    <property type="protein sequence ID" value="CAK9055125.1"/>
    <property type="molecule type" value="Genomic_DNA"/>
</dbReference>
<keyword evidence="1" id="KW-1133">Transmembrane helix</keyword>
<comment type="caution">
    <text evidence="2">The sequence shown here is derived from an EMBL/GenBank/DDBJ whole genome shotgun (WGS) entry which is preliminary data.</text>
</comment>
<gene>
    <name evidence="2" type="ORF">CCMP2556_LOCUS27456</name>
</gene>
<accession>A0ABP0MUF1</accession>
<name>A0ABP0MUF1_9DINO</name>
<evidence type="ECO:0000313" key="2">
    <source>
        <dbReference type="EMBL" id="CAK9055125.1"/>
    </source>
</evidence>
<dbReference type="Proteomes" id="UP001642484">
    <property type="component" value="Unassembled WGS sequence"/>
</dbReference>